<dbReference type="Proteomes" id="UP000023152">
    <property type="component" value="Unassembled WGS sequence"/>
</dbReference>
<reference evidence="1 2" key="1">
    <citation type="journal article" date="2013" name="Curr. Biol.">
        <title>The Genome of the Foraminiferan Reticulomyxa filosa.</title>
        <authorList>
            <person name="Glockner G."/>
            <person name="Hulsmann N."/>
            <person name="Schleicher M."/>
            <person name="Noegel A.A."/>
            <person name="Eichinger L."/>
            <person name="Gallinger C."/>
            <person name="Pawlowski J."/>
            <person name="Sierra R."/>
            <person name="Euteneuer U."/>
            <person name="Pillet L."/>
            <person name="Moustafa A."/>
            <person name="Platzer M."/>
            <person name="Groth M."/>
            <person name="Szafranski K."/>
            <person name="Schliwa M."/>
        </authorList>
    </citation>
    <scope>NUCLEOTIDE SEQUENCE [LARGE SCALE GENOMIC DNA]</scope>
</reference>
<evidence type="ECO:0000313" key="2">
    <source>
        <dbReference type="Proteomes" id="UP000023152"/>
    </source>
</evidence>
<accession>X6MXU8</accession>
<keyword evidence="2" id="KW-1185">Reference proteome</keyword>
<organism evidence="1 2">
    <name type="scientific">Reticulomyxa filosa</name>
    <dbReference type="NCBI Taxonomy" id="46433"/>
    <lineage>
        <taxon>Eukaryota</taxon>
        <taxon>Sar</taxon>
        <taxon>Rhizaria</taxon>
        <taxon>Retaria</taxon>
        <taxon>Foraminifera</taxon>
        <taxon>Monothalamids</taxon>
        <taxon>Reticulomyxidae</taxon>
        <taxon>Reticulomyxa</taxon>
    </lineage>
</organism>
<dbReference type="EMBL" id="ASPP01014579">
    <property type="protein sequence ID" value="ETO18666.1"/>
    <property type="molecule type" value="Genomic_DNA"/>
</dbReference>
<dbReference type="AlphaFoldDB" id="X6MXU8"/>
<evidence type="ECO:0000313" key="1">
    <source>
        <dbReference type="EMBL" id="ETO18666.1"/>
    </source>
</evidence>
<protein>
    <submittedName>
        <fullName evidence="1">Uncharacterized protein</fullName>
    </submittedName>
</protein>
<sequence>MKKKKKQKEERKAINNIKTKQSKINKKKRFGLGFGNQTANGTYAITVDGNGTVTERQISGNSTGIDLSAKGMIEVIKSSVMDDSQHRYLYRYVVVERNLTGIDTRYFSFPTQNKSSIAVTFMRSSSTSYFSTPLINGSQTLTLTTMSCSVLRGYVALSNGDTLLSSIPLFGPFQYPNISWTNVVVLSTNAEFDYCTNGFGTNINKSIVLLPRGGNCTEHQKVLLAQYAGTFKKKKKKILTYPLFFISLKKKKNFSNKKKRCRCGVNLRQ</sequence>
<gene>
    <name evidence="1" type="ORF">RFI_18597</name>
</gene>
<name>X6MXU8_RETFI</name>
<proteinExistence type="predicted"/>
<comment type="caution">
    <text evidence="1">The sequence shown here is derived from an EMBL/GenBank/DDBJ whole genome shotgun (WGS) entry which is preliminary data.</text>
</comment>